<name>A0A1R4JQK0_9ACTN</name>
<dbReference type="GO" id="GO:0016887">
    <property type="term" value="F:ATP hydrolysis activity"/>
    <property type="evidence" value="ECO:0007669"/>
    <property type="project" value="InterPro"/>
</dbReference>
<dbReference type="InterPro" id="IPR003593">
    <property type="entry name" value="AAA+_ATPase"/>
</dbReference>
<dbReference type="InterPro" id="IPR003439">
    <property type="entry name" value="ABC_transporter-like_ATP-bd"/>
</dbReference>
<keyword evidence="3" id="KW-1003">Cell membrane</keyword>
<dbReference type="PROSITE" id="PS50893">
    <property type="entry name" value="ABC_TRANSPORTER_2"/>
    <property type="match status" value="1"/>
</dbReference>
<evidence type="ECO:0000256" key="2">
    <source>
        <dbReference type="ARBA" id="ARBA00022448"/>
    </source>
</evidence>
<feature type="domain" description="ABC transporter" evidence="10">
    <location>
        <begin position="7"/>
        <end position="242"/>
    </location>
</feature>
<dbReference type="EMBL" id="FUKQ01000035">
    <property type="protein sequence ID" value="SJN34350.1"/>
    <property type="molecule type" value="Genomic_DNA"/>
</dbReference>
<evidence type="ECO:0000313" key="11">
    <source>
        <dbReference type="EMBL" id="SJN34350.1"/>
    </source>
</evidence>
<gene>
    <name evidence="11" type="ORF">FM114_08915</name>
</gene>
<evidence type="ECO:0000256" key="7">
    <source>
        <dbReference type="ARBA" id="ARBA00023004"/>
    </source>
</evidence>
<dbReference type="STRING" id="1255658.FM114_08915"/>
<evidence type="ECO:0000256" key="6">
    <source>
        <dbReference type="ARBA" id="ARBA00022840"/>
    </source>
</evidence>
<dbReference type="GO" id="GO:0005524">
    <property type="term" value="F:ATP binding"/>
    <property type="evidence" value="ECO:0007669"/>
    <property type="project" value="UniProtKB-KW"/>
</dbReference>
<dbReference type="Gene3D" id="3.40.50.300">
    <property type="entry name" value="P-loop containing nucleotide triphosphate hydrolases"/>
    <property type="match status" value="1"/>
</dbReference>
<keyword evidence="8" id="KW-0406">Ion transport</keyword>
<dbReference type="InterPro" id="IPR027417">
    <property type="entry name" value="P-loop_NTPase"/>
</dbReference>
<dbReference type="PANTHER" id="PTHR42771:SF2">
    <property type="entry name" value="IRON(3+)-HYDROXAMATE IMPORT ATP-BINDING PROTEIN FHUC"/>
    <property type="match status" value="1"/>
</dbReference>
<keyword evidence="7" id="KW-0408">Iron</keyword>
<proteinExistence type="predicted"/>
<dbReference type="AlphaFoldDB" id="A0A1R4JQK0"/>
<reference evidence="11 12" key="1">
    <citation type="submission" date="2017-02" db="EMBL/GenBank/DDBJ databases">
        <authorList>
            <person name="Peterson S.W."/>
        </authorList>
    </citation>
    <scope>NUCLEOTIDE SEQUENCE [LARGE SCALE GENOMIC DNA]</scope>
    <source>
        <strain evidence="11 12">LSP_Lj1</strain>
    </source>
</reference>
<dbReference type="Pfam" id="PF00005">
    <property type="entry name" value="ABC_tran"/>
    <property type="match status" value="1"/>
</dbReference>
<dbReference type="FunFam" id="3.40.50.300:FF:000134">
    <property type="entry name" value="Iron-enterobactin ABC transporter ATP-binding protein"/>
    <property type="match status" value="1"/>
</dbReference>
<evidence type="ECO:0000259" key="10">
    <source>
        <dbReference type="PROSITE" id="PS50893"/>
    </source>
</evidence>
<dbReference type="SMART" id="SM00382">
    <property type="entry name" value="AAA"/>
    <property type="match status" value="1"/>
</dbReference>
<keyword evidence="12" id="KW-1185">Reference proteome</keyword>
<evidence type="ECO:0000256" key="4">
    <source>
        <dbReference type="ARBA" id="ARBA00022496"/>
    </source>
</evidence>
<dbReference type="SUPFAM" id="SSF52540">
    <property type="entry name" value="P-loop containing nucleoside triphosphate hydrolases"/>
    <property type="match status" value="1"/>
</dbReference>
<dbReference type="InterPro" id="IPR051535">
    <property type="entry name" value="Siderophore_ABC-ATPase"/>
</dbReference>
<dbReference type="RefSeq" id="WP_218668502.1">
    <property type="nucleotide sequence ID" value="NZ_FUKQ01000035.1"/>
</dbReference>
<keyword evidence="9" id="KW-0472">Membrane</keyword>
<dbReference type="InterPro" id="IPR017871">
    <property type="entry name" value="ABC_transporter-like_CS"/>
</dbReference>
<dbReference type="CDD" id="cd03214">
    <property type="entry name" value="ABC_Iron-Siderophores_B12_Hemin"/>
    <property type="match status" value="1"/>
</dbReference>
<protein>
    <submittedName>
        <fullName evidence="11">ABC-type Fe3+-siderophore transport system, ATPase component</fullName>
    </submittedName>
</protein>
<keyword evidence="4" id="KW-0410">Iron transport</keyword>
<accession>A0A1R4JQK0</accession>
<keyword evidence="6" id="KW-0067">ATP-binding</keyword>
<evidence type="ECO:0000256" key="8">
    <source>
        <dbReference type="ARBA" id="ARBA00023065"/>
    </source>
</evidence>
<evidence type="ECO:0000313" key="12">
    <source>
        <dbReference type="Proteomes" id="UP000188342"/>
    </source>
</evidence>
<dbReference type="PANTHER" id="PTHR42771">
    <property type="entry name" value="IRON(3+)-HYDROXAMATE IMPORT ATP-BINDING PROTEIN FHUC"/>
    <property type="match status" value="1"/>
</dbReference>
<evidence type="ECO:0000256" key="1">
    <source>
        <dbReference type="ARBA" id="ARBA00004202"/>
    </source>
</evidence>
<keyword evidence="5" id="KW-0547">Nucleotide-binding</keyword>
<evidence type="ECO:0000256" key="9">
    <source>
        <dbReference type="ARBA" id="ARBA00023136"/>
    </source>
</evidence>
<evidence type="ECO:0000256" key="5">
    <source>
        <dbReference type="ARBA" id="ARBA00022741"/>
    </source>
</evidence>
<dbReference type="GO" id="GO:0005886">
    <property type="term" value="C:plasma membrane"/>
    <property type="evidence" value="ECO:0007669"/>
    <property type="project" value="UniProtKB-SubCell"/>
</dbReference>
<keyword evidence="2" id="KW-0813">Transport</keyword>
<organism evidence="11 12">
    <name type="scientific">Luteococcus japonicus LSP_Lj1</name>
    <dbReference type="NCBI Taxonomy" id="1255658"/>
    <lineage>
        <taxon>Bacteria</taxon>
        <taxon>Bacillati</taxon>
        <taxon>Actinomycetota</taxon>
        <taxon>Actinomycetes</taxon>
        <taxon>Propionibacteriales</taxon>
        <taxon>Propionibacteriaceae</taxon>
        <taxon>Luteococcus</taxon>
    </lineage>
</organism>
<dbReference type="PROSITE" id="PS00211">
    <property type="entry name" value="ABC_TRANSPORTER_1"/>
    <property type="match status" value="1"/>
</dbReference>
<sequence length="265" mass="28613">MKAAPTITITDATVRFGDHAAVNGLSASIPPGSFTAVIGPNGCGKSTLLRSLCHLRPLDEGRITVDGRAVDDWGRRELAQQVSLLPQQTIAPPGLSVAELVARGRHPYHSMLRTSAPGDSQAIDRAVERAQVGHLLERRVSELSGGQRQRVWLAMVLAQDTPVVLLDEPTTYLDLAAQYHLLDVCADLVDEGRTVVAVLHDLPQAVAYADHVLMMKRGLLVADGGPREVVTEEHVAEVYGIRCRVDLDDPRAPVVAPLSRAERQA</sequence>
<dbReference type="Proteomes" id="UP000188342">
    <property type="component" value="Unassembled WGS sequence"/>
</dbReference>
<dbReference type="GO" id="GO:0006826">
    <property type="term" value="P:iron ion transport"/>
    <property type="evidence" value="ECO:0007669"/>
    <property type="project" value="UniProtKB-KW"/>
</dbReference>
<comment type="subcellular location">
    <subcellularLocation>
        <location evidence="1">Cell membrane</location>
        <topology evidence="1">Peripheral membrane protein</topology>
    </subcellularLocation>
</comment>
<evidence type="ECO:0000256" key="3">
    <source>
        <dbReference type="ARBA" id="ARBA00022475"/>
    </source>
</evidence>